<feature type="binding site" evidence="6">
    <location>
        <position position="72"/>
    </location>
    <ligand>
        <name>S-adenosyl-L-methionine</name>
        <dbReference type="ChEBI" id="CHEBI:59789"/>
    </ligand>
</feature>
<dbReference type="AlphaFoldDB" id="A0A388SAY0"/>
<reference evidence="7 8" key="1">
    <citation type="journal article" date="2018" name="Int. J. Syst. Evol. Microbiol.">
        <title>Mesosutterella multiformis gen. nov., sp. nov., a member of the family Sutterellaceae and Sutterella megalosphaeroides sp. nov., isolated from human faeces.</title>
        <authorList>
            <person name="Sakamoto M."/>
            <person name="Ikeyama N."/>
            <person name="Kunihiro T."/>
            <person name="Iino T."/>
            <person name="Yuki M."/>
            <person name="Ohkuma M."/>
        </authorList>
    </citation>
    <scope>NUCLEOTIDE SEQUENCE [LARGE SCALE GENOMIC DNA]</scope>
    <source>
        <strain evidence="7 8">4NBBH2</strain>
    </source>
</reference>
<dbReference type="InterPro" id="IPR029028">
    <property type="entry name" value="Alpha/beta_knot_MTases"/>
</dbReference>
<gene>
    <name evidence="6 7" type="primary">rlmH</name>
    <name evidence="7" type="ORF">MESMUL_08210</name>
</gene>
<dbReference type="SUPFAM" id="SSF75217">
    <property type="entry name" value="alpha/beta knot"/>
    <property type="match status" value="1"/>
</dbReference>
<keyword evidence="4 6" id="KW-0949">S-adenosyl-L-methionine</keyword>
<keyword evidence="3 6" id="KW-0808">Transferase</keyword>
<dbReference type="InterPro" id="IPR029026">
    <property type="entry name" value="tRNA_m1G_MTases_N"/>
</dbReference>
<evidence type="ECO:0000256" key="5">
    <source>
        <dbReference type="ARBA" id="ARBA00038303"/>
    </source>
</evidence>
<evidence type="ECO:0000256" key="4">
    <source>
        <dbReference type="ARBA" id="ARBA00022691"/>
    </source>
</evidence>
<proteinExistence type="inferred from homology"/>
<organism evidence="7 8">
    <name type="scientific">Mesosutterella multiformis</name>
    <dbReference type="NCBI Taxonomy" id="2259133"/>
    <lineage>
        <taxon>Bacteria</taxon>
        <taxon>Pseudomonadati</taxon>
        <taxon>Pseudomonadota</taxon>
        <taxon>Betaproteobacteria</taxon>
        <taxon>Burkholderiales</taxon>
        <taxon>Sutterellaceae</taxon>
        <taxon>Mesosutterella</taxon>
    </lineage>
</organism>
<dbReference type="NCBIfam" id="NF000986">
    <property type="entry name" value="PRK00103.1-4"/>
    <property type="match status" value="1"/>
</dbReference>
<dbReference type="HAMAP" id="MF_00658">
    <property type="entry name" value="23SrRNA_methyltr_H"/>
    <property type="match status" value="1"/>
</dbReference>
<dbReference type="Pfam" id="PF02590">
    <property type="entry name" value="SPOUT_MTase"/>
    <property type="match status" value="1"/>
</dbReference>
<comment type="similarity">
    <text evidence="5 6">Belongs to the RNA methyltransferase RlmH family.</text>
</comment>
<dbReference type="EC" id="2.1.1.177" evidence="6"/>
<sequence length="155" mass="17444">MKITIVAVDLRSPAWASTAVEDYLTRFPRDWKVELKTVKEEPRHGQSKSDLMAAEADRIRKAIPKGSLLVTLDERGKDLTTVEFAKKLSAWQDSGESVAFVIGGTDGIDPALKQESRMMIRLSSMTLPHALARVILSEQIYRAWSILNNHPYHRA</sequence>
<evidence type="ECO:0000313" key="8">
    <source>
        <dbReference type="Proteomes" id="UP000266091"/>
    </source>
</evidence>
<dbReference type="CDD" id="cd18081">
    <property type="entry name" value="RlmH-like"/>
    <property type="match status" value="1"/>
</dbReference>
<keyword evidence="8" id="KW-1185">Reference proteome</keyword>
<feature type="binding site" evidence="6">
    <location>
        <position position="103"/>
    </location>
    <ligand>
        <name>S-adenosyl-L-methionine</name>
        <dbReference type="ChEBI" id="CHEBI:59789"/>
    </ligand>
</feature>
<dbReference type="EMBL" id="BGZJ01000001">
    <property type="protein sequence ID" value="GBO93467.1"/>
    <property type="molecule type" value="Genomic_DNA"/>
</dbReference>
<comment type="catalytic activity">
    <reaction evidence="6">
        <text>pseudouridine(1915) in 23S rRNA + S-adenosyl-L-methionine = N(3)-methylpseudouridine(1915) in 23S rRNA + S-adenosyl-L-homocysteine + H(+)</text>
        <dbReference type="Rhea" id="RHEA:42752"/>
        <dbReference type="Rhea" id="RHEA-COMP:10221"/>
        <dbReference type="Rhea" id="RHEA-COMP:10222"/>
        <dbReference type="ChEBI" id="CHEBI:15378"/>
        <dbReference type="ChEBI" id="CHEBI:57856"/>
        <dbReference type="ChEBI" id="CHEBI:59789"/>
        <dbReference type="ChEBI" id="CHEBI:65314"/>
        <dbReference type="ChEBI" id="CHEBI:74486"/>
        <dbReference type="EC" id="2.1.1.177"/>
    </reaction>
</comment>
<accession>A0A401LJN4</accession>
<dbReference type="GO" id="GO:0070038">
    <property type="term" value="F:rRNA (pseudouridine-N3-)-methyltransferase activity"/>
    <property type="evidence" value="ECO:0007669"/>
    <property type="project" value="UniProtKB-UniRule"/>
</dbReference>
<accession>A0A388SAY0</accession>
<dbReference type="PIRSF" id="PIRSF004505">
    <property type="entry name" value="MT_bac"/>
    <property type="match status" value="1"/>
</dbReference>
<dbReference type="GO" id="GO:0005737">
    <property type="term" value="C:cytoplasm"/>
    <property type="evidence" value="ECO:0007669"/>
    <property type="project" value="UniProtKB-SubCell"/>
</dbReference>
<keyword evidence="2 6" id="KW-0489">Methyltransferase</keyword>
<comment type="function">
    <text evidence="6">Specifically methylates the pseudouridine at position 1915 (m3Psi1915) in 23S rRNA.</text>
</comment>
<comment type="subcellular location">
    <subcellularLocation>
        <location evidence="6">Cytoplasm</location>
    </subcellularLocation>
</comment>
<dbReference type="InterPro" id="IPR003742">
    <property type="entry name" value="RlmH-like"/>
</dbReference>
<keyword evidence="1 6" id="KW-0698">rRNA processing</keyword>
<dbReference type="Proteomes" id="UP000266091">
    <property type="component" value="Unassembled WGS sequence"/>
</dbReference>
<dbReference type="PANTHER" id="PTHR33603">
    <property type="entry name" value="METHYLTRANSFERASE"/>
    <property type="match status" value="1"/>
</dbReference>
<evidence type="ECO:0000256" key="3">
    <source>
        <dbReference type="ARBA" id="ARBA00022679"/>
    </source>
</evidence>
<keyword evidence="6" id="KW-0963">Cytoplasm</keyword>
<comment type="subunit">
    <text evidence="6">Homodimer.</text>
</comment>
<protein>
    <recommendedName>
        <fullName evidence="6">Ribosomal RNA large subunit methyltransferase H</fullName>
        <ecNumber evidence="6">2.1.1.177</ecNumber>
    </recommendedName>
    <alternativeName>
        <fullName evidence="6">23S rRNA (pseudouridine1915-N3)-methyltransferase</fullName>
    </alternativeName>
    <alternativeName>
        <fullName evidence="6">23S rRNA m3Psi1915 methyltransferase</fullName>
    </alternativeName>
    <alternativeName>
        <fullName evidence="6">rRNA (pseudouridine-N3-)-methyltransferase RlmH</fullName>
    </alternativeName>
</protein>
<dbReference type="OrthoDB" id="9806643at2"/>
<name>A0A388SAY0_9BURK</name>
<evidence type="ECO:0000256" key="2">
    <source>
        <dbReference type="ARBA" id="ARBA00022603"/>
    </source>
</evidence>
<feature type="binding site" evidence="6">
    <location>
        <begin position="122"/>
        <end position="127"/>
    </location>
    <ligand>
        <name>S-adenosyl-L-methionine</name>
        <dbReference type="ChEBI" id="CHEBI:59789"/>
    </ligand>
</feature>
<dbReference type="Gene3D" id="3.40.1280.10">
    <property type="match status" value="1"/>
</dbReference>
<comment type="caution">
    <text evidence="7">The sequence shown here is derived from an EMBL/GenBank/DDBJ whole genome shotgun (WGS) entry which is preliminary data.</text>
</comment>
<dbReference type="RefSeq" id="WP_116269843.1">
    <property type="nucleotide sequence ID" value="NZ_BGZJ01000001.1"/>
</dbReference>
<evidence type="ECO:0000256" key="1">
    <source>
        <dbReference type="ARBA" id="ARBA00022552"/>
    </source>
</evidence>
<evidence type="ECO:0000313" key="7">
    <source>
        <dbReference type="EMBL" id="GBO93467.1"/>
    </source>
</evidence>
<evidence type="ECO:0000256" key="6">
    <source>
        <dbReference type="HAMAP-Rule" id="MF_00658"/>
    </source>
</evidence>
<dbReference type="PANTHER" id="PTHR33603:SF1">
    <property type="entry name" value="RIBOSOMAL RNA LARGE SUBUNIT METHYLTRANSFERASE H"/>
    <property type="match status" value="1"/>
</dbReference>